<dbReference type="InterPro" id="IPR001296">
    <property type="entry name" value="Glyco_trans_1"/>
</dbReference>
<keyword evidence="4" id="KW-1185">Reference proteome</keyword>
<dbReference type="InterPro" id="IPR050194">
    <property type="entry name" value="Glycosyltransferase_grp1"/>
</dbReference>
<keyword evidence="3" id="KW-0328">Glycosyltransferase</keyword>
<evidence type="ECO:0000259" key="2">
    <source>
        <dbReference type="Pfam" id="PF13439"/>
    </source>
</evidence>
<reference evidence="3" key="1">
    <citation type="submission" date="2022-09" db="EMBL/GenBank/DDBJ databases">
        <title>Actin cytoskeleton and complex cell architecture in an #Asgard archaeon.</title>
        <authorList>
            <person name="Ponce Toledo R.I."/>
            <person name="Schleper C."/>
            <person name="Rodrigues Oliveira T."/>
            <person name="Wollweber F."/>
            <person name="Xu J."/>
            <person name="Rittmann S."/>
            <person name="Klingl A."/>
            <person name="Pilhofer M."/>
        </authorList>
    </citation>
    <scope>NUCLEOTIDE SEQUENCE</scope>
    <source>
        <strain evidence="3">B-35</strain>
    </source>
</reference>
<sequence>MPIEEKDKKYEKLILIEQLMKENPRNIAFTIESFFPSITGPNKEAFGIARRIVHDGFRPSIFTSHLDTKDCRNEEIFDAVPVKRYKIYGKIMRFVFTPQMYGELKKKNLNLIHAFNYRSIQTEIAYKIAKKKKIPLIFNPCGQLLSYKHVVSGFKQLPYILYDILTWKKIIKRADKIIVESQLEYDEALTFGVSQEKLALIPMGIDSAKYYKPKTFYESTSKNPLKIIFVGRLSRNRNLEPILRAMLLVKDVELRIIGAEMKTSGMLKGGYLDELQQWVQNHDLSDKITFIGPKYDQDLIEEFQNADVFVYTSLYENFGQTIQEAAASGLPIISTRTGFASDFIEESKNGYFVNPHDEKQIAKYLEKLKDKQLKQLFSEYSHQKIRAHYNWDIIIKQFIQIYNECEKKYQ</sequence>
<dbReference type="EMBL" id="CP104013">
    <property type="protein sequence ID" value="UYP48006.1"/>
    <property type="molecule type" value="Genomic_DNA"/>
</dbReference>
<dbReference type="InterPro" id="IPR028098">
    <property type="entry name" value="Glyco_trans_4-like_N"/>
</dbReference>
<dbReference type="CDD" id="cd03801">
    <property type="entry name" value="GT4_PimA-like"/>
    <property type="match status" value="1"/>
</dbReference>
<protein>
    <submittedName>
        <fullName evidence="3">D-inositol-3-phosphate glycosyltransferase</fullName>
        <ecNumber evidence="3">2.4.1.250</ecNumber>
    </submittedName>
</protein>
<dbReference type="PANTHER" id="PTHR45947">
    <property type="entry name" value="SULFOQUINOVOSYL TRANSFERASE SQD2"/>
    <property type="match status" value="1"/>
</dbReference>
<evidence type="ECO:0000259" key="1">
    <source>
        <dbReference type="Pfam" id="PF00534"/>
    </source>
</evidence>
<dbReference type="Gene3D" id="3.40.50.2000">
    <property type="entry name" value="Glycogen Phosphorylase B"/>
    <property type="match status" value="2"/>
</dbReference>
<dbReference type="SUPFAM" id="SSF53756">
    <property type="entry name" value="UDP-Glycosyltransferase/glycogen phosphorylase"/>
    <property type="match status" value="1"/>
</dbReference>
<dbReference type="Proteomes" id="UP001208689">
    <property type="component" value="Chromosome"/>
</dbReference>
<dbReference type="GO" id="GO:0102710">
    <property type="term" value="F:D-inositol-3-phosphate glycosyltransferase activity"/>
    <property type="evidence" value="ECO:0007669"/>
    <property type="project" value="UniProtKB-EC"/>
</dbReference>
<keyword evidence="3" id="KW-0808">Transferase</keyword>
<gene>
    <name evidence="3" type="ORF">NEF87_004291</name>
</gene>
<name>A0ABY6HXB4_9ARCH</name>
<feature type="domain" description="Glycosyltransferase subfamily 4-like N-terminal" evidence="2">
    <location>
        <begin position="48"/>
        <end position="208"/>
    </location>
</feature>
<proteinExistence type="predicted"/>
<organism evidence="3 4">
    <name type="scientific">Candidatus Lokiarchaeum ossiferum</name>
    <dbReference type="NCBI Taxonomy" id="2951803"/>
    <lineage>
        <taxon>Archaea</taxon>
        <taxon>Promethearchaeati</taxon>
        <taxon>Promethearchaeota</taxon>
        <taxon>Promethearchaeia</taxon>
        <taxon>Promethearchaeales</taxon>
        <taxon>Promethearchaeaceae</taxon>
        <taxon>Candidatus Lokiarchaeum</taxon>
    </lineage>
</organism>
<dbReference type="Pfam" id="PF00534">
    <property type="entry name" value="Glycos_transf_1"/>
    <property type="match status" value="1"/>
</dbReference>
<dbReference type="EC" id="2.4.1.250" evidence="3"/>
<dbReference type="PANTHER" id="PTHR45947:SF3">
    <property type="entry name" value="SULFOQUINOVOSYL TRANSFERASE SQD2"/>
    <property type="match status" value="1"/>
</dbReference>
<feature type="domain" description="Glycosyl transferase family 1" evidence="1">
    <location>
        <begin position="221"/>
        <end position="377"/>
    </location>
</feature>
<evidence type="ECO:0000313" key="4">
    <source>
        <dbReference type="Proteomes" id="UP001208689"/>
    </source>
</evidence>
<dbReference type="Pfam" id="PF13439">
    <property type="entry name" value="Glyco_transf_4"/>
    <property type="match status" value="1"/>
</dbReference>
<accession>A0ABY6HXB4</accession>
<evidence type="ECO:0000313" key="3">
    <source>
        <dbReference type="EMBL" id="UYP48006.1"/>
    </source>
</evidence>